<dbReference type="EMBL" id="KB822721">
    <property type="protein sequence ID" value="ETN39889.1"/>
    <property type="molecule type" value="Genomic_DNA"/>
</dbReference>
<dbReference type="InterPro" id="IPR036291">
    <property type="entry name" value="NAD(P)-bd_dom_sf"/>
</dbReference>
<protein>
    <recommendedName>
        <fullName evidence="1">NAD-dependent epimerase/dehydratase domain-containing protein</fullName>
    </recommendedName>
</protein>
<dbReference type="eggNOG" id="KOG1502">
    <property type="taxonomic scope" value="Eukaryota"/>
</dbReference>
<dbReference type="InterPro" id="IPR051783">
    <property type="entry name" value="NAD(P)-dependent_oxidoreduct"/>
</dbReference>
<name>W2RW38_CYPE1</name>
<dbReference type="VEuPathDB" id="FungiDB:HMPREF1541_06115"/>
<accession>W2RW38</accession>
<dbReference type="STRING" id="1220924.W2RW38"/>
<organism evidence="2 3">
    <name type="scientific">Cyphellophora europaea (strain CBS 101466)</name>
    <name type="common">Phialophora europaea</name>
    <dbReference type="NCBI Taxonomy" id="1220924"/>
    <lineage>
        <taxon>Eukaryota</taxon>
        <taxon>Fungi</taxon>
        <taxon>Dikarya</taxon>
        <taxon>Ascomycota</taxon>
        <taxon>Pezizomycotina</taxon>
        <taxon>Eurotiomycetes</taxon>
        <taxon>Chaetothyriomycetidae</taxon>
        <taxon>Chaetothyriales</taxon>
        <taxon>Cyphellophoraceae</taxon>
        <taxon>Cyphellophora</taxon>
    </lineage>
</organism>
<proteinExistence type="predicted"/>
<evidence type="ECO:0000259" key="1">
    <source>
        <dbReference type="Pfam" id="PF01370"/>
    </source>
</evidence>
<dbReference type="SUPFAM" id="SSF51735">
    <property type="entry name" value="NAD(P)-binding Rossmann-fold domains"/>
    <property type="match status" value="1"/>
</dbReference>
<dbReference type="Pfam" id="PF01370">
    <property type="entry name" value="Epimerase"/>
    <property type="match status" value="1"/>
</dbReference>
<sequence>MKVFVTGAAGFIGRASVEELLKHGHTVLALARSDSSAETLRKLGAEVHRGDLEDLESLKAGAAASEGVLHLGFVHDFSRFAAVCQIDQNAIAAMGSVLSPGQPLVIASGTLGLIETDGPGDESTPDNRELGDFSKRAESGDLVRRLSDEKGIRGMVIRFSPSVHGKGDGGFVAAIIQAARKSGKSVYIEGSDACWPEAHRLDTAALCRLALEKGKPGATYHGIAEQGVPVKDLAELIGRKLELPVEAVSFQEAQQSLGFFAMVMSRKNPVSSEKTQQELGWKPTQPGWLEDVEENYFTKEALEKEIKY</sequence>
<dbReference type="HOGENOM" id="CLU_007383_12_3_1"/>
<dbReference type="GO" id="GO:0005737">
    <property type="term" value="C:cytoplasm"/>
    <property type="evidence" value="ECO:0007669"/>
    <property type="project" value="TreeGrafter"/>
</dbReference>
<reference evidence="2 3" key="1">
    <citation type="submission" date="2013-03" db="EMBL/GenBank/DDBJ databases">
        <title>The Genome Sequence of Phialophora europaea CBS 101466.</title>
        <authorList>
            <consortium name="The Broad Institute Genomics Platform"/>
            <person name="Cuomo C."/>
            <person name="de Hoog S."/>
            <person name="Gorbushina A."/>
            <person name="Walker B."/>
            <person name="Young S.K."/>
            <person name="Zeng Q."/>
            <person name="Gargeya S."/>
            <person name="Fitzgerald M."/>
            <person name="Haas B."/>
            <person name="Abouelleil A."/>
            <person name="Allen A.W."/>
            <person name="Alvarado L."/>
            <person name="Arachchi H.M."/>
            <person name="Berlin A.M."/>
            <person name="Chapman S.B."/>
            <person name="Gainer-Dewar J."/>
            <person name="Goldberg J."/>
            <person name="Griggs A."/>
            <person name="Gujja S."/>
            <person name="Hansen M."/>
            <person name="Howarth C."/>
            <person name="Imamovic A."/>
            <person name="Ireland A."/>
            <person name="Larimer J."/>
            <person name="McCowan C."/>
            <person name="Murphy C."/>
            <person name="Pearson M."/>
            <person name="Poon T.W."/>
            <person name="Priest M."/>
            <person name="Roberts A."/>
            <person name="Saif S."/>
            <person name="Shea T."/>
            <person name="Sisk P."/>
            <person name="Sykes S."/>
            <person name="Wortman J."/>
            <person name="Nusbaum C."/>
            <person name="Birren B."/>
        </authorList>
    </citation>
    <scope>NUCLEOTIDE SEQUENCE [LARGE SCALE GENOMIC DNA]</scope>
    <source>
        <strain evidence="2 3">CBS 101466</strain>
    </source>
</reference>
<dbReference type="InterPro" id="IPR001509">
    <property type="entry name" value="Epimerase_deHydtase"/>
</dbReference>
<feature type="domain" description="NAD-dependent epimerase/dehydratase" evidence="1">
    <location>
        <begin position="3"/>
        <end position="219"/>
    </location>
</feature>
<dbReference type="FunCoup" id="W2RW38">
    <property type="interactions" value="30"/>
</dbReference>
<dbReference type="AlphaFoldDB" id="W2RW38"/>
<dbReference type="Proteomes" id="UP000030752">
    <property type="component" value="Unassembled WGS sequence"/>
</dbReference>
<dbReference type="OrthoDB" id="10262413at2759"/>
<dbReference type="Gene3D" id="3.40.50.720">
    <property type="entry name" value="NAD(P)-binding Rossmann-like Domain"/>
    <property type="match status" value="1"/>
</dbReference>
<dbReference type="InParanoid" id="W2RW38"/>
<dbReference type="GO" id="GO:0004029">
    <property type="term" value="F:aldehyde dehydrogenase (NAD+) activity"/>
    <property type="evidence" value="ECO:0007669"/>
    <property type="project" value="TreeGrafter"/>
</dbReference>
<evidence type="ECO:0000313" key="2">
    <source>
        <dbReference type="EMBL" id="ETN39889.1"/>
    </source>
</evidence>
<dbReference type="PANTHER" id="PTHR48079">
    <property type="entry name" value="PROTEIN YEEZ"/>
    <property type="match status" value="1"/>
</dbReference>
<dbReference type="CDD" id="cd05262">
    <property type="entry name" value="SDR_a7"/>
    <property type="match status" value="1"/>
</dbReference>
<dbReference type="PANTHER" id="PTHR48079:SF9">
    <property type="entry name" value="PUTATIVE-RELATED"/>
    <property type="match status" value="1"/>
</dbReference>
<gene>
    <name evidence="2" type="ORF">HMPREF1541_06115</name>
</gene>
<dbReference type="GeneID" id="19973454"/>
<evidence type="ECO:0000313" key="3">
    <source>
        <dbReference type="Proteomes" id="UP000030752"/>
    </source>
</evidence>
<keyword evidence="3" id="KW-1185">Reference proteome</keyword>
<dbReference type="RefSeq" id="XP_008718674.1">
    <property type="nucleotide sequence ID" value="XM_008720452.1"/>
</dbReference>